<organism evidence="11 12">
    <name type="scientific">Labeo rohita</name>
    <name type="common">Indian major carp</name>
    <name type="synonym">Cyprinus rohita</name>
    <dbReference type="NCBI Taxonomy" id="84645"/>
    <lineage>
        <taxon>Eukaryota</taxon>
        <taxon>Metazoa</taxon>
        <taxon>Chordata</taxon>
        <taxon>Craniata</taxon>
        <taxon>Vertebrata</taxon>
        <taxon>Euteleostomi</taxon>
        <taxon>Actinopterygii</taxon>
        <taxon>Neopterygii</taxon>
        <taxon>Teleostei</taxon>
        <taxon>Ostariophysi</taxon>
        <taxon>Cypriniformes</taxon>
        <taxon>Cyprinidae</taxon>
        <taxon>Labeoninae</taxon>
        <taxon>Labeonini</taxon>
        <taxon>Labeo</taxon>
    </lineage>
</organism>
<feature type="region of interest" description="Disordered" evidence="8">
    <location>
        <begin position="1174"/>
        <end position="1233"/>
    </location>
</feature>
<dbReference type="GO" id="GO:0036449">
    <property type="term" value="C:microtubule minus-end"/>
    <property type="evidence" value="ECO:0007669"/>
    <property type="project" value="TreeGrafter"/>
</dbReference>
<keyword evidence="4 7" id="KW-0175">Coiled coil</keyword>
<feature type="compositionally biased region" description="Basic and acidic residues" evidence="8">
    <location>
        <begin position="1181"/>
        <end position="1192"/>
    </location>
</feature>
<dbReference type="InterPro" id="IPR031372">
    <property type="entry name" value="CAMSAP_CC1"/>
</dbReference>
<evidence type="ECO:0000256" key="2">
    <source>
        <dbReference type="ARBA" id="ARBA00022490"/>
    </source>
</evidence>
<feature type="compositionally biased region" description="Polar residues" evidence="8">
    <location>
        <begin position="698"/>
        <end position="716"/>
    </location>
</feature>
<keyword evidence="12" id="KW-1185">Reference proteome</keyword>
<dbReference type="InterPro" id="IPR014797">
    <property type="entry name" value="CKK_CAMSAP"/>
</dbReference>
<evidence type="ECO:0000313" key="12">
    <source>
        <dbReference type="Proteomes" id="UP000290572"/>
    </source>
</evidence>
<sequence length="1368" mass="152419">MGDLTDSRDPKKTFIVPAIKSFEHYDFNRAKIRASLTWLVAKAFGTDSVPEDLNEPFYRDQYEQEHLKPPVVGLLLSAELYCRAGSLILKSDAVKPLLGHDAVIQALAQKGLYVTDQERLVTERDLQKKPIQMSAHLAMIDTLMMAYTVETVSVEKVMACMQQYSTDYPDGDVPYDTEDAVTSWMNKVNEYLKEIIMQEQRRTEAQNAEPVENPKARYRKEQVLPKMVPWIPPVDNLLKDSTDGCALAALLHFYCPAIVHLGDICLKETMSLADSLYNLQLIQDFCKEHLNHCCHFNLEDMLYAHSSIKNNYLVFMAELFWWFEVVKPPFVQPQVLDTEGEIKRSTSMSFVESFMGTWPKEKKSAAQGVSFEIPFDKESTNQTPTGRGMTRSVSTEGFGFKMPHGTRGIKRNLSFQPVNGKNMGIEEEGCPDSLSGNQNGRLNGSGPPSIEEALEIIHNSEKKSQSPRAHAPSEGFFLHLQNKSELNPEAKDGELDSVSETSKGVASTSTTEVDTGIHVRTEDIQETLDEDSSLRDCTVSMELDTDHDFEARACHSQGSTSPCPSSLSSKSPAGSTPAFTPGIKMTSFAEQKFRKLNPNVETKGAASQSTTPDGSDLGIPHSVSWAPSPEVSPAHQPSKDPAQAMAAEMVQLRMRLEEKRRAIEAQKKKVEAAFTRHRQKMGRSAFLTVVKRKGIDGTSPSQENTPSSEGSKTPAETPQPAKSPVKSAGEDGTSEADLMEYTRSIEKLNASLSFLQSEMQRLAQQQEVIMQMREQQAWVVSPHQPSPQKQVRELRGSGARSSGSPSPADSPRATHRSPTNLKRKSASFHSKTPRTPRPSELKITPFNRVLTVPQSVDSIPRLRRFSPSQSVSCSFSYLGSEKKPPSGAEATDKEIEQGLESLSIECSSGTITSPTKEAVTQDADFMSAKEPEDMGEDSKKENEPTEEREQLKKPTNEIKPAVESSVSEVLSQVVMETVIVTPTEPVDVANQTNKNLIEVPLSILKPLEGQALKEEGEKETSGENLDDEQKMCCGFFFKDDMKEEDSMAMKRAALLEKRLRRERETQQRKQQLEAELEQKKEEARLKAEEDRMKKEEDKARREFIKQEYLRRKQLKLMEDMDTLVKPRPAGAKQRKPRPKSIHRDVMESPRTPVRATAGSRPRVFSVSSLSLASLGDNDSVSSDKKTQSRPDSADGCLSPTRSSSRNGEKDWENGSTTSSLTSNTEYTGPKLYKEPSAKSNKHIIQNALAHCCLAGKVNEGQKNKILEEMEKSGANNFLILFRDSGCQFRSLYTYSPDTEEISKLSGIGPKNISRKMIDGLYKYNSDRKQFSQIPAKTMSANVDAITIHSHLWQTKKPGTPKKVAAVKS</sequence>
<evidence type="ECO:0000256" key="4">
    <source>
        <dbReference type="ARBA" id="ARBA00023054"/>
    </source>
</evidence>
<dbReference type="InterPro" id="IPR011033">
    <property type="entry name" value="PRC_barrel-like_sf"/>
</dbReference>
<dbReference type="FunFam" id="3.10.20.360:FF:000001">
    <property type="entry name" value="Calmodulin-regulated spectrin-associated protein 3 isoform 2"/>
    <property type="match status" value="1"/>
</dbReference>
<evidence type="ECO:0000256" key="3">
    <source>
        <dbReference type="ARBA" id="ARBA00022701"/>
    </source>
</evidence>
<evidence type="ECO:0000256" key="1">
    <source>
        <dbReference type="ARBA" id="ARBA00004245"/>
    </source>
</evidence>
<dbReference type="Pfam" id="PF25532">
    <property type="entry name" value="CH_CAMSAP2_N"/>
    <property type="match status" value="1"/>
</dbReference>
<feature type="compositionally biased region" description="Basic residues" evidence="8">
    <location>
        <begin position="821"/>
        <end position="834"/>
    </location>
</feature>
<evidence type="ECO:0007829" key="13">
    <source>
        <dbReference type="PeptideAtlas" id="A0A498MM35"/>
    </source>
</evidence>
<gene>
    <name evidence="11" type="ORF">ROHU_024896</name>
</gene>
<feature type="domain" description="CKK" evidence="10">
    <location>
        <begin position="1228"/>
        <end position="1362"/>
    </location>
</feature>
<feature type="region of interest" description="Disordered" evidence="8">
    <location>
        <begin position="1061"/>
        <end position="1100"/>
    </location>
</feature>
<feature type="region of interest" description="Disordered" evidence="8">
    <location>
        <begin position="554"/>
        <end position="582"/>
    </location>
</feature>
<evidence type="ECO:0000256" key="7">
    <source>
        <dbReference type="SAM" id="Coils"/>
    </source>
</evidence>
<dbReference type="Proteomes" id="UP000290572">
    <property type="component" value="Unassembled WGS sequence"/>
</dbReference>
<dbReference type="SUPFAM" id="SSF50346">
    <property type="entry name" value="PRC-barrel domain"/>
    <property type="match status" value="1"/>
</dbReference>
<feature type="region of interest" description="Disordered" evidence="8">
    <location>
        <begin position="489"/>
        <end position="520"/>
    </location>
</feature>
<evidence type="ECO:0000313" key="11">
    <source>
        <dbReference type="EMBL" id="RXN20582.1"/>
    </source>
</evidence>
<evidence type="ECO:0000256" key="5">
    <source>
        <dbReference type="ARBA" id="ARBA00023212"/>
    </source>
</evidence>
<protein>
    <submittedName>
        <fullName evidence="11">Calmodulin-regulated spectrin-associated 2-like isoform X5</fullName>
    </submittedName>
</protein>
<dbReference type="GO" id="GO:0007026">
    <property type="term" value="P:negative regulation of microtubule depolymerization"/>
    <property type="evidence" value="ECO:0007669"/>
    <property type="project" value="TreeGrafter"/>
</dbReference>
<feature type="compositionally biased region" description="Polar residues" evidence="8">
    <location>
        <begin position="906"/>
        <end position="915"/>
    </location>
</feature>
<feature type="domain" description="Calponin-homology (CH)" evidence="9">
    <location>
        <begin position="209"/>
        <end position="324"/>
    </location>
</feature>
<feature type="region of interest" description="Disordered" evidence="8">
    <location>
        <begin position="779"/>
        <end position="846"/>
    </location>
</feature>
<feature type="region of interest" description="Disordered" evidence="8">
    <location>
        <begin position="601"/>
        <end position="643"/>
    </location>
</feature>
<keyword evidence="5" id="KW-0206">Cytoskeleton</keyword>
<feature type="compositionally biased region" description="Polar residues" evidence="8">
    <location>
        <begin position="380"/>
        <end position="395"/>
    </location>
</feature>
<feature type="region of interest" description="Disordered" evidence="8">
    <location>
        <begin position="1115"/>
        <end position="1161"/>
    </location>
</feature>
<feature type="region of interest" description="Disordered" evidence="8">
    <location>
        <begin position="906"/>
        <end position="957"/>
    </location>
</feature>
<dbReference type="STRING" id="84645.A0A498MM35"/>
<dbReference type="CDD" id="cd22249">
    <property type="entry name" value="UDM1_RNF168_RNF169-like"/>
    <property type="match status" value="1"/>
</dbReference>
<comment type="subcellular location">
    <subcellularLocation>
        <location evidence="1">Cytoplasm</location>
        <location evidence="1">Cytoskeleton</location>
    </subcellularLocation>
</comment>
<feature type="coiled-coil region" evidence="7">
    <location>
        <begin position="738"/>
        <end position="775"/>
    </location>
</feature>
<dbReference type="PROSITE" id="PS51508">
    <property type="entry name" value="CKK"/>
    <property type="match status" value="1"/>
</dbReference>
<feature type="compositionally biased region" description="Low complexity" evidence="8">
    <location>
        <begin position="556"/>
        <end position="577"/>
    </location>
</feature>
<dbReference type="EMBL" id="QBIY01012637">
    <property type="protein sequence ID" value="RXN20582.1"/>
    <property type="molecule type" value="Genomic_DNA"/>
</dbReference>
<dbReference type="PANTHER" id="PTHR21595:SF1">
    <property type="entry name" value="CALMODULIN-REGULATED SPECTRIN-ASSOCIATED PROTEIN 2"/>
    <property type="match status" value="1"/>
</dbReference>
<name>A0A498MM35_LABRO</name>
<feature type="region of interest" description="Disordered" evidence="8">
    <location>
        <begin position="426"/>
        <end position="449"/>
    </location>
</feature>
<accession>A0A498MM35</accession>
<evidence type="ECO:0000256" key="6">
    <source>
        <dbReference type="PROSITE-ProRule" id="PRU00841"/>
    </source>
</evidence>
<feature type="compositionally biased region" description="Low complexity" evidence="8">
    <location>
        <begin position="1215"/>
        <end position="1224"/>
    </location>
</feature>
<dbReference type="Pfam" id="PF17095">
    <property type="entry name" value="CAMSAP_CC1"/>
    <property type="match status" value="1"/>
</dbReference>
<evidence type="ECO:0000259" key="10">
    <source>
        <dbReference type="PROSITE" id="PS51508"/>
    </source>
</evidence>
<feature type="compositionally biased region" description="Low complexity" evidence="8">
    <location>
        <begin position="796"/>
        <end position="811"/>
    </location>
</feature>
<dbReference type="Pfam" id="PF11971">
    <property type="entry name" value="CAMSAP_CH"/>
    <property type="match status" value="1"/>
</dbReference>
<feature type="compositionally biased region" description="Basic and acidic residues" evidence="8">
    <location>
        <begin position="927"/>
        <end position="956"/>
    </location>
</feature>
<dbReference type="GO" id="GO:0005516">
    <property type="term" value="F:calmodulin binding"/>
    <property type="evidence" value="ECO:0007669"/>
    <property type="project" value="InterPro"/>
</dbReference>
<dbReference type="InterPro" id="IPR001715">
    <property type="entry name" value="CH_dom"/>
</dbReference>
<dbReference type="GO" id="GO:0031175">
    <property type="term" value="P:neuron projection development"/>
    <property type="evidence" value="ECO:0007669"/>
    <property type="project" value="InterPro"/>
</dbReference>
<evidence type="ECO:0000256" key="8">
    <source>
        <dbReference type="SAM" id="MobiDB-lite"/>
    </source>
</evidence>
<dbReference type="GO" id="GO:0030507">
    <property type="term" value="F:spectrin binding"/>
    <property type="evidence" value="ECO:0007669"/>
    <property type="project" value="InterPro"/>
</dbReference>
<dbReference type="SMART" id="SM01051">
    <property type="entry name" value="CAMSAP_CKK"/>
    <property type="match status" value="1"/>
</dbReference>
<dbReference type="Pfam" id="PF08683">
    <property type="entry name" value="CAMSAP_CKK"/>
    <property type="match status" value="1"/>
</dbReference>
<dbReference type="GO" id="GO:0051011">
    <property type="term" value="F:microtubule minus-end binding"/>
    <property type="evidence" value="ECO:0007669"/>
    <property type="project" value="TreeGrafter"/>
</dbReference>
<dbReference type="GO" id="GO:0031122">
    <property type="term" value="P:cytoplasmic microtubule organization"/>
    <property type="evidence" value="ECO:0007669"/>
    <property type="project" value="TreeGrafter"/>
</dbReference>
<comment type="domain">
    <text evidence="6">The CKK domain binds microtubules.</text>
</comment>
<dbReference type="Gene3D" id="3.10.20.360">
    <property type="entry name" value="CKK domain"/>
    <property type="match status" value="1"/>
</dbReference>
<feature type="compositionally biased region" description="Polar residues" evidence="8">
    <location>
        <begin position="498"/>
        <end position="513"/>
    </location>
</feature>
<feature type="region of interest" description="Disordered" evidence="8">
    <location>
        <begin position="874"/>
        <end position="893"/>
    </location>
</feature>
<dbReference type="PANTHER" id="PTHR21595">
    <property type="entry name" value="PATRONIN"/>
    <property type="match status" value="1"/>
</dbReference>
<proteinExistence type="evidence at protein level"/>
<keyword evidence="2" id="KW-0963">Cytoplasm</keyword>
<dbReference type="InterPro" id="IPR058042">
    <property type="entry name" value="CAMSAP_N"/>
</dbReference>
<evidence type="ECO:0000259" key="9">
    <source>
        <dbReference type="PROSITE" id="PS50021"/>
    </source>
</evidence>
<keyword evidence="13" id="KW-1267">Proteomics identification</keyword>
<feature type="region of interest" description="Disordered" evidence="8">
    <location>
        <begin position="692"/>
        <end position="733"/>
    </location>
</feature>
<dbReference type="InterPro" id="IPR022613">
    <property type="entry name" value="CH_CAMSAP_2"/>
</dbReference>
<keyword evidence="3 6" id="KW-0493">Microtubule</keyword>
<feature type="region of interest" description="Disordered" evidence="8">
    <location>
        <begin position="376"/>
        <end position="401"/>
    </location>
</feature>
<comment type="similarity">
    <text evidence="6">Belongs to the CAMSAP1 family.</text>
</comment>
<feature type="compositionally biased region" description="Basic and acidic residues" evidence="8">
    <location>
        <begin position="880"/>
        <end position="893"/>
    </location>
</feature>
<reference evidence="11 12" key="1">
    <citation type="submission" date="2018-03" db="EMBL/GenBank/DDBJ databases">
        <title>Draft genome sequence of Rohu Carp (Labeo rohita).</title>
        <authorList>
            <person name="Das P."/>
            <person name="Kushwaha B."/>
            <person name="Joshi C.G."/>
            <person name="Kumar D."/>
            <person name="Nagpure N.S."/>
            <person name="Sahoo L."/>
            <person name="Das S.P."/>
            <person name="Bit A."/>
            <person name="Patnaik S."/>
            <person name="Meher P.K."/>
            <person name="Jayasankar P."/>
            <person name="Koringa P.G."/>
            <person name="Patel N.V."/>
            <person name="Hinsu A.T."/>
            <person name="Kumar R."/>
            <person name="Pandey M."/>
            <person name="Agarwal S."/>
            <person name="Srivastava S."/>
            <person name="Singh M."/>
            <person name="Iquebal M.A."/>
            <person name="Jaiswal S."/>
            <person name="Angadi U.B."/>
            <person name="Kumar N."/>
            <person name="Raza M."/>
            <person name="Shah T.M."/>
            <person name="Rai A."/>
            <person name="Jena J.K."/>
        </authorList>
    </citation>
    <scope>NUCLEOTIDE SEQUENCE [LARGE SCALE GENOMIC DNA]</scope>
    <source>
        <strain evidence="11">DASCIFA01</strain>
        <tissue evidence="11">Testis</tissue>
    </source>
</reference>
<dbReference type="InterPro" id="IPR032940">
    <property type="entry name" value="CAMSAP"/>
</dbReference>
<dbReference type="SUPFAM" id="SSF47576">
    <property type="entry name" value="Calponin-homology domain, CH-domain"/>
    <property type="match status" value="1"/>
</dbReference>
<dbReference type="InterPro" id="IPR036872">
    <property type="entry name" value="CH_dom_sf"/>
</dbReference>
<feature type="compositionally biased region" description="Basic and acidic residues" evidence="8">
    <location>
        <begin position="1115"/>
        <end position="1124"/>
    </location>
</feature>
<comment type="caution">
    <text evidence="11">The sequence shown here is derived from an EMBL/GenBank/DDBJ whole genome shotgun (WGS) entry which is preliminary data.</text>
</comment>
<dbReference type="PROSITE" id="PS50021">
    <property type="entry name" value="CH"/>
    <property type="match status" value="1"/>
</dbReference>
<dbReference type="InterPro" id="IPR038209">
    <property type="entry name" value="CKK_dom_sf"/>
</dbReference>